<evidence type="ECO:0000313" key="1">
    <source>
        <dbReference type="EMBL" id="CAB4031243.1"/>
    </source>
</evidence>
<proteinExistence type="predicted"/>
<organism evidence="1 2">
    <name type="scientific">Paramuricea clavata</name>
    <name type="common">Red gorgonian</name>
    <name type="synonym">Violescent sea-whip</name>
    <dbReference type="NCBI Taxonomy" id="317549"/>
    <lineage>
        <taxon>Eukaryota</taxon>
        <taxon>Metazoa</taxon>
        <taxon>Cnidaria</taxon>
        <taxon>Anthozoa</taxon>
        <taxon>Octocorallia</taxon>
        <taxon>Malacalcyonacea</taxon>
        <taxon>Plexauridae</taxon>
        <taxon>Paramuricea</taxon>
    </lineage>
</organism>
<gene>
    <name evidence="1" type="ORF">PACLA_8A083929</name>
</gene>
<accession>A0A7D9JKV7</accession>
<evidence type="ECO:0000313" key="2">
    <source>
        <dbReference type="Proteomes" id="UP001152795"/>
    </source>
</evidence>
<dbReference type="AlphaFoldDB" id="A0A7D9JKV7"/>
<reference evidence="1" key="1">
    <citation type="submission" date="2020-04" db="EMBL/GenBank/DDBJ databases">
        <authorList>
            <person name="Alioto T."/>
            <person name="Alioto T."/>
            <person name="Gomez Garrido J."/>
        </authorList>
    </citation>
    <scope>NUCLEOTIDE SEQUENCE</scope>
    <source>
        <strain evidence="1">A484AB</strain>
    </source>
</reference>
<name>A0A7D9JKV7_PARCT</name>
<dbReference type="EMBL" id="CACRXK020017466">
    <property type="protein sequence ID" value="CAB4031243.1"/>
    <property type="molecule type" value="Genomic_DNA"/>
</dbReference>
<dbReference type="PANTHER" id="PTHR35450">
    <property type="entry name" value="REVERSE TRANSCRIPTASE DOMAIN-CONTAINING PROTEIN"/>
    <property type="match status" value="1"/>
</dbReference>
<comment type="caution">
    <text evidence="1">The sequence shown here is derived from an EMBL/GenBank/DDBJ whole genome shotgun (WGS) entry which is preliminary data.</text>
</comment>
<protein>
    <submittedName>
        <fullName evidence="1">Uncharacterized protein</fullName>
    </submittedName>
</protein>
<dbReference type="PANTHER" id="PTHR35450:SF2">
    <property type="entry name" value="REVERSE TRANSCRIPTASE DOMAIN-CONTAINING PROTEIN"/>
    <property type="match status" value="1"/>
</dbReference>
<dbReference type="OrthoDB" id="5979023at2759"/>
<dbReference type="Proteomes" id="UP001152795">
    <property type="component" value="Unassembled WGS sequence"/>
</dbReference>
<keyword evidence="2" id="KW-1185">Reference proteome</keyword>
<sequence length="292" mass="33958">MGVNLNDEYLVKAINCRVVPVAGYVMNVCNLRKGDLEKLDKIVKTALRKQGFHGKQANDERLYAKRDDGGRGLKSCKEVYDETKVRVACYIATSNNEWIEVLWRNEYMKEQTSLKRVAEEAMGRMNAHVEFNVGEIKIGNESYVDWHVAWKKLKNIIRKGQIRNKAETFREKRLQSEIPMGFDKDDHGWLKCNTDPRKTASIFTLQEQMIETKAWKKMRGLVDQDKCRLCGEFRETVQHLLAGCKKLAGSEYVRRHDNPLKVLAVQWAIDNGLLPKGTKWYTEKWERKSNCK</sequence>